<organism evidence="3 4">
    <name type="scientific">Lasius niger</name>
    <name type="common">Black garden ant</name>
    <dbReference type="NCBI Taxonomy" id="67767"/>
    <lineage>
        <taxon>Eukaryota</taxon>
        <taxon>Metazoa</taxon>
        <taxon>Ecdysozoa</taxon>
        <taxon>Arthropoda</taxon>
        <taxon>Hexapoda</taxon>
        <taxon>Insecta</taxon>
        <taxon>Pterygota</taxon>
        <taxon>Neoptera</taxon>
        <taxon>Endopterygota</taxon>
        <taxon>Hymenoptera</taxon>
        <taxon>Apocrita</taxon>
        <taxon>Aculeata</taxon>
        <taxon>Formicoidea</taxon>
        <taxon>Formicidae</taxon>
        <taxon>Formicinae</taxon>
        <taxon>Lasius</taxon>
        <taxon>Lasius</taxon>
    </lineage>
</organism>
<dbReference type="GO" id="GO:0062129">
    <property type="term" value="C:chitin-based extracellular matrix"/>
    <property type="evidence" value="ECO:0007669"/>
    <property type="project" value="TreeGrafter"/>
</dbReference>
<dbReference type="PANTHER" id="PTHR10380">
    <property type="entry name" value="CUTICLE PROTEIN"/>
    <property type="match status" value="1"/>
</dbReference>
<dbReference type="EMBL" id="LBMM01000180">
    <property type="protein sequence ID" value="KMR04591.1"/>
    <property type="molecule type" value="Genomic_DNA"/>
</dbReference>
<dbReference type="PaxDb" id="67767-A0A0J7L8T7"/>
<evidence type="ECO:0000256" key="2">
    <source>
        <dbReference type="PROSITE-ProRule" id="PRU00497"/>
    </source>
</evidence>
<protein>
    <submittedName>
        <fullName evidence="3">Larval cuticle protein lcp-17</fullName>
    </submittedName>
</protein>
<dbReference type="InterPro" id="IPR031311">
    <property type="entry name" value="CHIT_BIND_RR_consensus"/>
</dbReference>
<accession>A0A0J7L8T7</accession>
<name>A0A0J7L8T7_LASNI</name>
<dbReference type="STRING" id="67767.A0A0J7L8T7"/>
<dbReference type="Proteomes" id="UP000036403">
    <property type="component" value="Unassembled WGS sequence"/>
</dbReference>
<keyword evidence="4" id="KW-1185">Reference proteome</keyword>
<dbReference type="PROSITE" id="PS51155">
    <property type="entry name" value="CHIT_BIND_RR_2"/>
    <property type="match status" value="1"/>
</dbReference>
<comment type="caution">
    <text evidence="3">The sequence shown here is derived from an EMBL/GenBank/DDBJ whole genome shotgun (WGS) entry which is preliminary data.</text>
</comment>
<dbReference type="InterPro" id="IPR000618">
    <property type="entry name" value="Insect_cuticle"/>
</dbReference>
<dbReference type="OrthoDB" id="7550375at2759"/>
<dbReference type="Pfam" id="PF00379">
    <property type="entry name" value="Chitin_bind_4"/>
    <property type="match status" value="1"/>
</dbReference>
<reference evidence="3 4" key="1">
    <citation type="submission" date="2015-04" db="EMBL/GenBank/DDBJ databases">
        <title>Lasius niger genome sequencing.</title>
        <authorList>
            <person name="Konorov E.A."/>
            <person name="Nikitin M.A."/>
            <person name="Kirill M.V."/>
            <person name="Chang P."/>
        </authorList>
    </citation>
    <scope>NUCLEOTIDE SEQUENCE [LARGE SCALE GENOMIC DNA]</scope>
    <source>
        <tissue evidence="3">Whole</tissue>
    </source>
</reference>
<sequence>MEAVIIAAKTERLPATTISTINYNKNALFSYGITNDIITTSEPLHYYPQPSSKPLYSYSYNTDTGIQAQEDGHLNHINTEQEALEARGSYSYTDAEGNTFQVSYVANENGFQPEGTHLSTASLIKKALQYIAQHPEENGEK</sequence>
<dbReference type="PRINTS" id="PR00947">
    <property type="entry name" value="CUTICLE"/>
</dbReference>
<evidence type="ECO:0000256" key="1">
    <source>
        <dbReference type="ARBA" id="ARBA00022460"/>
    </source>
</evidence>
<keyword evidence="1 2" id="KW-0193">Cuticle</keyword>
<evidence type="ECO:0000313" key="4">
    <source>
        <dbReference type="Proteomes" id="UP000036403"/>
    </source>
</evidence>
<dbReference type="InterPro" id="IPR050468">
    <property type="entry name" value="Cuticle_Struct_Prot"/>
</dbReference>
<evidence type="ECO:0000313" key="3">
    <source>
        <dbReference type="EMBL" id="KMR04591.1"/>
    </source>
</evidence>
<dbReference type="PROSITE" id="PS00233">
    <property type="entry name" value="CHIT_BIND_RR_1"/>
    <property type="match status" value="1"/>
</dbReference>
<dbReference type="AlphaFoldDB" id="A0A0J7L8T7"/>
<dbReference type="PANTHER" id="PTHR10380:SF173">
    <property type="entry name" value="CUTICULAR PROTEIN 47EF, ISOFORM C-RELATED"/>
    <property type="match status" value="1"/>
</dbReference>
<dbReference type="GO" id="GO:0008010">
    <property type="term" value="F:structural constituent of chitin-based larval cuticle"/>
    <property type="evidence" value="ECO:0007669"/>
    <property type="project" value="TreeGrafter"/>
</dbReference>
<gene>
    <name evidence="3" type="ORF">RF55_616</name>
</gene>
<proteinExistence type="predicted"/>